<name>A0A4C1ZR21_EUMVA</name>
<keyword evidence="2" id="KW-1185">Reference proteome</keyword>
<sequence>MFRYALYTTNDSVNRNSRTAFNPQRHGVAPEKYVDKSHHKHAAAGGVAWTGVRGYCRDVFVDSIYSIETLYGRVLTIHGDTTCTERHHAAVRLRPLPHQTRFRPVMITGGVRRPRRRFCRAADDICFRAILP</sequence>
<organism evidence="1 2">
    <name type="scientific">Eumeta variegata</name>
    <name type="common">Bagworm moth</name>
    <name type="synonym">Eumeta japonica</name>
    <dbReference type="NCBI Taxonomy" id="151549"/>
    <lineage>
        <taxon>Eukaryota</taxon>
        <taxon>Metazoa</taxon>
        <taxon>Ecdysozoa</taxon>
        <taxon>Arthropoda</taxon>
        <taxon>Hexapoda</taxon>
        <taxon>Insecta</taxon>
        <taxon>Pterygota</taxon>
        <taxon>Neoptera</taxon>
        <taxon>Endopterygota</taxon>
        <taxon>Lepidoptera</taxon>
        <taxon>Glossata</taxon>
        <taxon>Ditrysia</taxon>
        <taxon>Tineoidea</taxon>
        <taxon>Psychidae</taxon>
        <taxon>Oiketicinae</taxon>
        <taxon>Eumeta</taxon>
    </lineage>
</organism>
<accession>A0A4C1ZR21</accession>
<dbReference type="Proteomes" id="UP000299102">
    <property type="component" value="Unassembled WGS sequence"/>
</dbReference>
<dbReference type="AlphaFoldDB" id="A0A4C1ZR21"/>
<dbReference type="EMBL" id="BGZK01002128">
    <property type="protein sequence ID" value="GBP90946.1"/>
    <property type="molecule type" value="Genomic_DNA"/>
</dbReference>
<gene>
    <name evidence="1" type="ORF">EVAR_64537_1</name>
</gene>
<evidence type="ECO:0000313" key="2">
    <source>
        <dbReference type="Proteomes" id="UP000299102"/>
    </source>
</evidence>
<proteinExistence type="predicted"/>
<protein>
    <submittedName>
        <fullName evidence="1">Uncharacterized protein</fullName>
    </submittedName>
</protein>
<comment type="caution">
    <text evidence="1">The sequence shown here is derived from an EMBL/GenBank/DDBJ whole genome shotgun (WGS) entry which is preliminary data.</text>
</comment>
<evidence type="ECO:0000313" key="1">
    <source>
        <dbReference type="EMBL" id="GBP90946.1"/>
    </source>
</evidence>
<reference evidence="1 2" key="1">
    <citation type="journal article" date="2019" name="Commun. Biol.">
        <title>The bagworm genome reveals a unique fibroin gene that provides high tensile strength.</title>
        <authorList>
            <person name="Kono N."/>
            <person name="Nakamura H."/>
            <person name="Ohtoshi R."/>
            <person name="Tomita M."/>
            <person name="Numata K."/>
            <person name="Arakawa K."/>
        </authorList>
    </citation>
    <scope>NUCLEOTIDE SEQUENCE [LARGE SCALE GENOMIC DNA]</scope>
</reference>